<dbReference type="HOGENOM" id="CLU_678740_0_0_1"/>
<name>L1IRJ2_GUITC</name>
<dbReference type="GeneID" id="17295209"/>
<organism evidence="1">
    <name type="scientific">Guillardia theta (strain CCMP2712)</name>
    <name type="common">Cryptophyte</name>
    <dbReference type="NCBI Taxonomy" id="905079"/>
    <lineage>
        <taxon>Eukaryota</taxon>
        <taxon>Cryptophyceae</taxon>
        <taxon>Pyrenomonadales</taxon>
        <taxon>Geminigeraceae</taxon>
        <taxon>Guillardia</taxon>
    </lineage>
</organism>
<reference evidence="1 3" key="1">
    <citation type="journal article" date="2012" name="Nature">
        <title>Algal genomes reveal evolutionary mosaicism and the fate of nucleomorphs.</title>
        <authorList>
            <consortium name="DOE Joint Genome Institute"/>
            <person name="Curtis B.A."/>
            <person name="Tanifuji G."/>
            <person name="Burki F."/>
            <person name="Gruber A."/>
            <person name="Irimia M."/>
            <person name="Maruyama S."/>
            <person name="Arias M.C."/>
            <person name="Ball S.G."/>
            <person name="Gile G.H."/>
            <person name="Hirakawa Y."/>
            <person name="Hopkins J.F."/>
            <person name="Kuo A."/>
            <person name="Rensing S.A."/>
            <person name="Schmutz J."/>
            <person name="Symeonidi A."/>
            <person name="Elias M."/>
            <person name="Eveleigh R.J."/>
            <person name="Herman E.K."/>
            <person name="Klute M.J."/>
            <person name="Nakayama T."/>
            <person name="Obornik M."/>
            <person name="Reyes-Prieto A."/>
            <person name="Armbrust E.V."/>
            <person name="Aves S.J."/>
            <person name="Beiko R.G."/>
            <person name="Coutinho P."/>
            <person name="Dacks J.B."/>
            <person name="Durnford D.G."/>
            <person name="Fast N.M."/>
            <person name="Green B.R."/>
            <person name="Grisdale C.J."/>
            <person name="Hempel F."/>
            <person name="Henrissat B."/>
            <person name="Hoppner M.P."/>
            <person name="Ishida K."/>
            <person name="Kim E."/>
            <person name="Koreny L."/>
            <person name="Kroth P.G."/>
            <person name="Liu Y."/>
            <person name="Malik S.B."/>
            <person name="Maier U.G."/>
            <person name="McRose D."/>
            <person name="Mock T."/>
            <person name="Neilson J.A."/>
            <person name="Onodera N.T."/>
            <person name="Poole A.M."/>
            <person name="Pritham E.J."/>
            <person name="Richards T.A."/>
            <person name="Rocap G."/>
            <person name="Roy S.W."/>
            <person name="Sarai C."/>
            <person name="Schaack S."/>
            <person name="Shirato S."/>
            <person name="Slamovits C.H."/>
            <person name="Spencer D.F."/>
            <person name="Suzuki S."/>
            <person name="Worden A.Z."/>
            <person name="Zauner S."/>
            <person name="Barry K."/>
            <person name="Bell C."/>
            <person name="Bharti A.K."/>
            <person name="Crow J.A."/>
            <person name="Grimwood J."/>
            <person name="Kramer R."/>
            <person name="Lindquist E."/>
            <person name="Lucas S."/>
            <person name="Salamov A."/>
            <person name="McFadden G.I."/>
            <person name="Lane C.E."/>
            <person name="Keeling P.J."/>
            <person name="Gray M.W."/>
            <person name="Grigoriev I.V."/>
            <person name="Archibald J.M."/>
        </authorList>
    </citation>
    <scope>NUCLEOTIDE SEQUENCE</scope>
    <source>
        <strain evidence="1 3">CCMP2712</strain>
    </source>
</reference>
<dbReference type="EnsemblProtists" id="EKX38445">
    <property type="protein sequence ID" value="EKX38445"/>
    <property type="gene ID" value="GUITHDRAFT_154708"/>
</dbReference>
<evidence type="ECO:0000313" key="2">
    <source>
        <dbReference type="EnsemblProtists" id="EKX38445"/>
    </source>
</evidence>
<proteinExistence type="predicted"/>
<dbReference type="PaxDb" id="55529-EKX38445"/>
<dbReference type="Proteomes" id="UP000011087">
    <property type="component" value="Unassembled WGS sequence"/>
</dbReference>
<reference evidence="2" key="3">
    <citation type="submission" date="2016-03" db="UniProtKB">
        <authorList>
            <consortium name="EnsemblProtists"/>
        </authorList>
    </citation>
    <scope>IDENTIFICATION</scope>
</reference>
<protein>
    <submittedName>
        <fullName evidence="1 2">Uncharacterized protein</fullName>
    </submittedName>
</protein>
<accession>L1IRJ2</accession>
<evidence type="ECO:0000313" key="1">
    <source>
        <dbReference type="EMBL" id="EKX38445.1"/>
    </source>
</evidence>
<dbReference type="AlphaFoldDB" id="L1IRJ2"/>
<sequence>MYNNGEMEISDSNTANDFDVLTNQVMRDSTQLSHVDLESKRFCHSTAWGTFWKDSYFFKHQVKIQMSSPVLEGHEEILESMQRQGYVSSWEQEDEALDICVNAAQVLQDCQGVPWVSQWKVGLDRWEGWWIHFLWLHYRHEDVKELTAMCLHLLDDLQLMKVIESKNEPMCLEQEADVHGTTTDIQISPVGHGTLRFLHEEILKQINAMGYSIEWEFSDDESELFIRASTGIFHQADCAWTATWANDQASGDCWLDRIKFLVGSQNHRTRKYAVLDECSAISDTATDARTFIIPRGILLQEKRDLGLSRLFERGLILDWSWETEETIRIVVGKDFWQNHCDASLWCNKWISKSYPKYSWVPVWLCLLWMMNVDEEFASETSSWERETDLEACLCSLILDGLYVFDE</sequence>
<gene>
    <name evidence="1" type="ORF">GUITHDRAFT_154708</name>
</gene>
<dbReference type="EMBL" id="JH993048">
    <property type="protein sequence ID" value="EKX38445.1"/>
    <property type="molecule type" value="Genomic_DNA"/>
</dbReference>
<dbReference type="KEGG" id="gtt:GUITHDRAFT_154708"/>
<keyword evidence="3" id="KW-1185">Reference proteome</keyword>
<evidence type="ECO:0000313" key="3">
    <source>
        <dbReference type="Proteomes" id="UP000011087"/>
    </source>
</evidence>
<reference evidence="3" key="2">
    <citation type="submission" date="2012-11" db="EMBL/GenBank/DDBJ databases">
        <authorList>
            <person name="Kuo A."/>
            <person name="Curtis B.A."/>
            <person name="Tanifuji G."/>
            <person name="Burki F."/>
            <person name="Gruber A."/>
            <person name="Irimia M."/>
            <person name="Maruyama S."/>
            <person name="Arias M.C."/>
            <person name="Ball S.G."/>
            <person name="Gile G.H."/>
            <person name="Hirakawa Y."/>
            <person name="Hopkins J.F."/>
            <person name="Rensing S.A."/>
            <person name="Schmutz J."/>
            <person name="Symeonidi A."/>
            <person name="Elias M."/>
            <person name="Eveleigh R.J."/>
            <person name="Herman E.K."/>
            <person name="Klute M.J."/>
            <person name="Nakayama T."/>
            <person name="Obornik M."/>
            <person name="Reyes-Prieto A."/>
            <person name="Armbrust E.V."/>
            <person name="Aves S.J."/>
            <person name="Beiko R.G."/>
            <person name="Coutinho P."/>
            <person name="Dacks J.B."/>
            <person name="Durnford D.G."/>
            <person name="Fast N.M."/>
            <person name="Green B.R."/>
            <person name="Grisdale C."/>
            <person name="Hempe F."/>
            <person name="Henrissat B."/>
            <person name="Hoppner M.P."/>
            <person name="Ishida K.-I."/>
            <person name="Kim E."/>
            <person name="Koreny L."/>
            <person name="Kroth P.G."/>
            <person name="Liu Y."/>
            <person name="Malik S.-B."/>
            <person name="Maier U.G."/>
            <person name="McRose D."/>
            <person name="Mock T."/>
            <person name="Neilson J.A."/>
            <person name="Onodera N.T."/>
            <person name="Poole A.M."/>
            <person name="Pritham E.J."/>
            <person name="Richards T.A."/>
            <person name="Rocap G."/>
            <person name="Roy S.W."/>
            <person name="Sarai C."/>
            <person name="Schaack S."/>
            <person name="Shirato S."/>
            <person name="Slamovits C.H."/>
            <person name="Spencer D.F."/>
            <person name="Suzuki S."/>
            <person name="Worden A.Z."/>
            <person name="Zauner S."/>
            <person name="Barry K."/>
            <person name="Bell C."/>
            <person name="Bharti A.K."/>
            <person name="Crow J.A."/>
            <person name="Grimwood J."/>
            <person name="Kramer R."/>
            <person name="Lindquist E."/>
            <person name="Lucas S."/>
            <person name="Salamov A."/>
            <person name="McFadden G.I."/>
            <person name="Lane C.E."/>
            <person name="Keeling P.J."/>
            <person name="Gray M.W."/>
            <person name="Grigoriev I.V."/>
            <person name="Archibald J.M."/>
        </authorList>
    </citation>
    <scope>NUCLEOTIDE SEQUENCE</scope>
    <source>
        <strain evidence="3">CCMP2712</strain>
    </source>
</reference>
<dbReference type="RefSeq" id="XP_005825425.1">
    <property type="nucleotide sequence ID" value="XM_005825368.1"/>
</dbReference>